<reference evidence="9 10" key="1">
    <citation type="submission" date="2017-03" db="EMBL/GenBank/DDBJ databases">
        <title>Genomes of endolithic fungi from Antarctica.</title>
        <authorList>
            <person name="Coleine C."/>
            <person name="Masonjones S."/>
            <person name="Stajich J.E."/>
        </authorList>
    </citation>
    <scope>NUCLEOTIDE SEQUENCE [LARGE SCALE GENOMIC DNA]</scope>
    <source>
        <strain evidence="9 10">CCFEE 5184</strain>
    </source>
</reference>
<gene>
    <name evidence="9" type="ORF">B0A55_08250</name>
</gene>
<dbReference type="InterPro" id="IPR007240">
    <property type="entry name" value="Atg17"/>
</dbReference>
<dbReference type="InterPro" id="IPR045326">
    <property type="entry name" value="ATG17-like_dom"/>
</dbReference>
<sequence length="502" mass="54714">MSSSDSSSASDSPPPSSPEASVHQGPPSLERILRHFVAAKRSLTSTSHVWRANEVVTRSRTLIEEIAVLNAKNAFARHGVDDQLDTLHAIRDGVAEAGDVAGEEFTATVAALDAANDRLQVTLKKLRQTVVDSALQRGSASAQEVEVDDEDDDLDAEGEGGEQPDRRTSKTLYDFIDENRHTDILDSLHALIDSYNDAKETLNGSLGTFNEALRTISDTLHEGAVSGSGPQTKRTLYDSLTPAPTITQLFRGMEAHAAEMATLLQSLVSHYDLCVTALKHTEGGGEAAKRAMQQAGATLMKTARGAEEESLYQKTVPEPISDEERMEMLRVLEGDAGQVEDVASEIKDHSDGMEAQYEQLTRHALQSRANYKALRNVLDQLHTIKTALPARISASRIFHETWQAIRSAIAARTEDLAGLHITFDEFLASYASLLREVDRRNAAEAQMGKSAAKAQRELDKLYAADKEAREEFTSEVGGSLPGDIWAGAREAGVRWEVRAVGR</sequence>
<comment type="similarity">
    <text evidence="1 6">Belongs to the ATG17 family.</text>
</comment>
<evidence type="ECO:0000313" key="9">
    <source>
        <dbReference type="EMBL" id="TKA71153.1"/>
    </source>
</evidence>
<accession>A0A4U0X7S6</accession>
<dbReference type="GO" id="GO:1990316">
    <property type="term" value="C:Atg1/ULK1 kinase complex"/>
    <property type="evidence" value="ECO:0007669"/>
    <property type="project" value="TreeGrafter"/>
</dbReference>
<dbReference type="GO" id="GO:0000422">
    <property type="term" value="P:autophagy of mitochondrion"/>
    <property type="evidence" value="ECO:0007669"/>
    <property type="project" value="TreeGrafter"/>
</dbReference>
<keyword evidence="5" id="KW-0472">Membrane</keyword>
<keyword evidence="4 6" id="KW-0072">Autophagy</keyword>
<dbReference type="AlphaFoldDB" id="A0A4U0X7S6"/>
<feature type="compositionally biased region" description="Low complexity" evidence="7">
    <location>
        <begin position="1"/>
        <end position="11"/>
    </location>
</feature>
<dbReference type="GO" id="GO:0034045">
    <property type="term" value="C:phagophore assembly site membrane"/>
    <property type="evidence" value="ECO:0007669"/>
    <property type="project" value="UniProtKB-SubCell"/>
</dbReference>
<dbReference type="STRING" id="329884.A0A4U0X7S6"/>
<dbReference type="GO" id="GO:0060090">
    <property type="term" value="F:molecular adaptor activity"/>
    <property type="evidence" value="ECO:0007669"/>
    <property type="project" value="TreeGrafter"/>
</dbReference>
<evidence type="ECO:0000256" key="3">
    <source>
        <dbReference type="ARBA" id="ARBA00022490"/>
    </source>
</evidence>
<feature type="region of interest" description="Disordered" evidence="7">
    <location>
        <begin position="1"/>
        <end position="25"/>
    </location>
</feature>
<organism evidence="9 10">
    <name type="scientific">Friedmanniomyces simplex</name>
    <dbReference type="NCBI Taxonomy" id="329884"/>
    <lineage>
        <taxon>Eukaryota</taxon>
        <taxon>Fungi</taxon>
        <taxon>Dikarya</taxon>
        <taxon>Ascomycota</taxon>
        <taxon>Pezizomycotina</taxon>
        <taxon>Dothideomycetes</taxon>
        <taxon>Dothideomycetidae</taxon>
        <taxon>Mycosphaerellales</taxon>
        <taxon>Teratosphaeriaceae</taxon>
        <taxon>Friedmanniomyces</taxon>
    </lineage>
</organism>
<dbReference type="GO" id="GO:0030295">
    <property type="term" value="F:protein kinase activator activity"/>
    <property type="evidence" value="ECO:0007669"/>
    <property type="project" value="TreeGrafter"/>
</dbReference>
<comment type="function">
    <text evidence="6">Autophagy-specific protein that functions in response to autophagy-inducing signals as a scaffold to recruit other ATG proteins to organize preautophagosomal structure (PAS) formation. Modulates the timing and magnitude of the autophagy response, such as the size of the sequestering vesicles. Plays particularly a role in pexophagy and nucleophagy.</text>
</comment>
<evidence type="ECO:0000256" key="2">
    <source>
        <dbReference type="ARBA" id="ARBA00013806"/>
    </source>
</evidence>
<dbReference type="Pfam" id="PF04108">
    <property type="entry name" value="ATG17_like"/>
    <property type="match status" value="1"/>
</dbReference>
<comment type="caution">
    <text evidence="9">The sequence shown here is derived from an EMBL/GenBank/DDBJ whole genome shotgun (WGS) entry which is preliminary data.</text>
</comment>
<dbReference type="PANTHER" id="PTHR28005:SF1">
    <property type="entry name" value="AUTOPHAGY-RELATED PROTEIN 17"/>
    <property type="match status" value="1"/>
</dbReference>
<dbReference type="PANTHER" id="PTHR28005">
    <property type="entry name" value="AUTOPHAGY-RELATED PROTEIN 17"/>
    <property type="match status" value="1"/>
</dbReference>
<evidence type="ECO:0000259" key="8">
    <source>
        <dbReference type="Pfam" id="PF04108"/>
    </source>
</evidence>
<protein>
    <recommendedName>
        <fullName evidence="2 6">Autophagy-related protein 17</fullName>
    </recommendedName>
</protein>
<feature type="compositionally biased region" description="Acidic residues" evidence="7">
    <location>
        <begin position="145"/>
        <end position="162"/>
    </location>
</feature>
<dbReference type="GO" id="GO:0000045">
    <property type="term" value="P:autophagosome assembly"/>
    <property type="evidence" value="ECO:0007669"/>
    <property type="project" value="TreeGrafter"/>
</dbReference>
<comment type="subcellular location">
    <subcellularLocation>
        <location evidence="6">Cytoplasm</location>
    </subcellularLocation>
    <subcellularLocation>
        <location evidence="6">Preautophagosomal structure membrane</location>
        <topology evidence="6">Peripheral membrane protein</topology>
    </subcellularLocation>
</comment>
<evidence type="ECO:0000256" key="4">
    <source>
        <dbReference type="ARBA" id="ARBA00023006"/>
    </source>
</evidence>
<dbReference type="OrthoDB" id="1937984at2759"/>
<evidence type="ECO:0000256" key="6">
    <source>
        <dbReference type="RuleBase" id="RU368080"/>
    </source>
</evidence>
<name>A0A4U0X7S6_9PEZI</name>
<keyword evidence="10" id="KW-1185">Reference proteome</keyword>
<evidence type="ECO:0000256" key="7">
    <source>
        <dbReference type="SAM" id="MobiDB-lite"/>
    </source>
</evidence>
<proteinExistence type="inferred from homology"/>
<keyword evidence="3 6" id="KW-0963">Cytoplasm</keyword>
<dbReference type="Proteomes" id="UP000309340">
    <property type="component" value="Unassembled WGS sequence"/>
</dbReference>
<feature type="domain" description="Autophagy protein ATG17-like" evidence="8">
    <location>
        <begin position="42"/>
        <end position="478"/>
    </location>
</feature>
<evidence type="ECO:0000313" key="10">
    <source>
        <dbReference type="Proteomes" id="UP000309340"/>
    </source>
</evidence>
<evidence type="ECO:0000256" key="5">
    <source>
        <dbReference type="ARBA" id="ARBA00023136"/>
    </source>
</evidence>
<feature type="region of interest" description="Disordered" evidence="7">
    <location>
        <begin position="137"/>
        <end position="170"/>
    </location>
</feature>
<evidence type="ECO:0000256" key="1">
    <source>
        <dbReference type="ARBA" id="ARBA00006259"/>
    </source>
</evidence>
<dbReference type="GO" id="GO:0034727">
    <property type="term" value="P:piecemeal microautophagy of the nucleus"/>
    <property type="evidence" value="ECO:0007669"/>
    <property type="project" value="TreeGrafter"/>
</dbReference>
<dbReference type="EMBL" id="NAJQ01000365">
    <property type="protein sequence ID" value="TKA71153.1"/>
    <property type="molecule type" value="Genomic_DNA"/>
</dbReference>